<protein>
    <submittedName>
        <fullName evidence="2">XRE family transcriptional regulator</fullName>
    </submittedName>
</protein>
<dbReference type="InterPro" id="IPR010982">
    <property type="entry name" value="Lambda_DNA-bd_dom_sf"/>
</dbReference>
<accession>A0A4R4UGW8</accession>
<dbReference type="Proteomes" id="UP000295258">
    <property type="component" value="Unassembled WGS sequence"/>
</dbReference>
<feature type="domain" description="HTH cro/C1-type" evidence="1">
    <location>
        <begin position="40"/>
        <end position="94"/>
    </location>
</feature>
<evidence type="ECO:0000259" key="1">
    <source>
        <dbReference type="PROSITE" id="PS50943"/>
    </source>
</evidence>
<dbReference type="InterPro" id="IPR001387">
    <property type="entry name" value="Cro/C1-type_HTH"/>
</dbReference>
<dbReference type="PANTHER" id="PTHR43236">
    <property type="entry name" value="ANTITOXIN HIGA1"/>
    <property type="match status" value="1"/>
</dbReference>
<evidence type="ECO:0000313" key="3">
    <source>
        <dbReference type="Proteomes" id="UP000295258"/>
    </source>
</evidence>
<dbReference type="CDD" id="cd00093">
    <property type="entry name" value="HTH_XRE"/>
    <property type="match status" value="1"/>
</dbReference>
<dbReference type="EMBL" id="SMKO01000211">
    <property type="protein sequence ID" value="TDC91037.1"/>
    <property type="molecule type" value="Genomic_DNA"/>
</dbReference>
<reference evidence="2 3" key="1">
    <citation type="submission" date="2019-03" db="EMBL/GenBank/DDBJ databases">
        <title>Draft genome sequences of novel Actinobacteria.</title>
        <authorList>
            <person name="Sahin N."/>
            <person name="Ay H."/>
            <person name="Saygin H."/>
        </authorList>
    </citation>
    <scope>NUCLEOTIDE SEQUENCE [LARGE SCALE GENOMIC DNA]</scope>
    <source>
        <strain evidence="2 3">KC310</strain>
    </source>
</reference>
<sequence length="446" mass="50198">MKLAGDICQPHRRSRVAMKTSLRSADGMPHRLLLVDPARIKALRNQAGLDVAQLAEKIGTSPRLIGYWEEGRHTPEARNLERLARALGCPIAALTGRQPGTETLADLRFAAGLSTERVSAELRQDAVGKELYVSATKLRDLERGRLVRGWRWRDPQSTGRLVRRLAELYKVPCRMVLDAWLRSRPGDQAPAMPEPHRNRPSMASIQRWKELNQRQRIYLGEIMRDDRMTEVEMWMRRAHRIPVLPTSQWRKLPFSLRAAPDLVGYTRIQERIRARGVHDPGAGATLHALARAGLITVSEDEVEVPGLGAIPRILVELTKAGRATARAGLDEPRDPGPPEHLLSEWLWRTVVRIIDAGPDGLGENSLAGKAPFYLAVGYKPAPDAHASRGFIESLPIMSEDGTHVLEYRWRLTKLGQRHVLEYGQQYRAIYPEAEFRSGNIGQPYTD</sequence>
<evidence type="ECO:0000313" key="2">
    <source>
        <dbReference type="EMBL" id="TDC91037.1"/>
    </source>
</evidence>
<dbReference type="PROSITE" id="PS50943">
    <property type="entry name" value="HTH_CROC1"/>
    <property type="match status" value="1"/>
</dbReference>
<dbReference type="Gene3D" id="1.10.260.40">
    <property type="entry name" value="lambda repressor-like DNA-binding domains"/>
    <property type="match status" value="1"/>
</dbReference>
<keyword evidence="3" id="KW-1185">Reference proteome</keyword>
<dbReference type="GO" id="GO:0003677">
    <property type="term" value="F:DNA binding"/>
    <property type="evidence" value="ECO:0007669"/>
    <property type="project" value="InterPro"/>
</dbReference>
<dbReference type="Pfam" id="PF01381">
    <property type="entry name" value="HTH_3"/>
    <property type="match status" value="1"/>
</dbReference>
<dbReference type="SUPFAM" id="SSF47413">
    <property type="entry name" value="lambda repressor-like DNA-binding domains"/>
    <property type="match status" value="1"/>
</dbReference>
<dbReference type="SMART" id="SM00530">
    <property type="entry name" value="HTH_XRE"/>
    <property type="match status" value="2"/>
</dbReference>
<dbReference type="InterPro" id="IPR052345">
    <property type="entry name" value="Rad_response_metalloprotease"/>
</dbReference>
<proteinExistence type="predicted"/>
<organism evidence="2 3">
    <name type="scientific">Nonomuraea deserti</name>
    <dbReference type="NCBI Taxonomy" id="1848322"/>
    <lineage>
        <taxon>Bacteria</taxon>
        <taxon>Bacillati</taxon>
        <taxon>Actinomycetota</taxon>
        <taxon>Actinomycetes</taxon>
        <taxon>Streptosporangiales</taxon>
        <taxon>Streptosporangiaceae</taxon>
        <taxon>Nonomuraea</taxon>
    </lineage>
</organism>
<name>A0A4R4UGW8_9ACTN</name>
<dbReference type="AlphaFoldDB" id="A0A4R4UGW8"/>
<gene>
    <name evidence="2" type="ORF">E1292_43025</name>
</gene>
<dbReference type="PANTHER" id="PTHR43236:SF2">
    <property type="entry name" value="BLL0069 PROTEIN"/>
    <property type="match status" value="1"/>
</dbReference>
<comment type="caution">
    <text evidence="2">The sequence shown here is derived from an EMBL/GenBank/DDBJ whole genome shotgun (WGS) entry which is preliminary data.</text>
</comment>